<dbReference type="Proteomes" id="UP000663852">
    <property type="component" value="Unassembled WGS sequence"/>
</dbReference>
<dbReference type="AlphaFoldDB" id="A0A815V0U9"/>
<feature type="region of interest" description="Disordered" evidence="1">
    <location>
        <begin position="343"/>
        <end position="378"/>
    </location>
</feature>
<evidence type="ECO:0000256" key="1">
    <source>
        <dbReference type="SAM" id="MobiDB-lite"/>
    </source>
</evidence>
<dbReference type="SUPFAM" id="SSF52540">
    <property type="entry name" value="P-loop containing nucleoside triphosphate hydrolases"/>
    <property type="match status" value="1"/>
</dbReference>
<protein>
    <recommendedName>
        <fullName evidence="4">Replication-associated protein</fullName>
    </recommendedName>
</protein>
<name>A0A815V0U9_ADIRI</name>
<dbReference type="EMBL" id="CAJNOJ010000865">
    <property type="protein sequence ID" value="CAF1529892.1"/>
    <property type="molecule type" value="Genomic_DNA"/>
</dbReference>
<dbReference type="InterPro" id="IPR027417">
    <property type="entry name" value="P-loop_NTPase"/>
</dbReference>
<evidence type="ECO:0000313" key="3">
    <source>
        <dbReference type="Proteomes" id="UP000663852"/>
    </source>
</evidence>
<sequence length="659" mass="75597">MDKGNKPSVSINLSDKELEVLDRECRFNTYGVSVSAPPGAVRPRLLHKTLWHNSTEHEKTFTAVYRPSKFMDIEDESDNDDERDAAATAAADNKISLQTTLVDQREQEIRTLEPFVYQQPSGDDVAKCILNELLLQMDDNNTTLTTTMDVNDVVKERDPPSPINSQQSILSIVNEPHRVLDSQLPSAIYGHLDRQSISSESNFNLTTAPDQSQDRFRAKSYAIMACTNVSKEDVKNYILEQFGQNKVEYICVVEDHSQPDGQRWLFIQVIFRERIDRRKPFLKDLIGDICNYNVTNSDLAWNEYIKRTESTPCEYQTFKSLKPLTKKESDSLEASTLLTSTSAHPNPLTILDDQRQSSSVEQKRTAPKRSLAVDNQSEKKRKINDDIARNALALAEDSVEKAMNYIQHQLPAEFMRNPQWYENTFKYVHLRAEEKADLAGAIDKEYVWPDSFPNCTPKLQSTLFIGDTIDRWIKHHFFRAKRAKCLVLVGPTGVGKTSFAFSLPGRVNYFKGQWNLDTWSDYARYSIYDDIPWDEFKQKNFPEKKDLLTQNGFLETASKYRKVTTINVRQPSIVLMNPENAGTLLAKPKNQVEQQLAAYWEKRATVYVLGPDEYFYKPHLHAPDSATTTSTMSPNELRIGGPEEFSKMHERYYEKKATT</sequence>
<accession>A0A815V0U9</accession>
<evidence type="ECO:0000313" key="2">
    <source>
        <dbReference type="EMBL" id="CAF1529892.1"/>
    </source>
</evidence>
<proteinExistence type="predicted"/>
<reference evidence="2" key="1">
    <citation type="submission" date="2021-02" db="EMBL/GenBank/DDBJ databases">
        <authorList>
            <person name="Nowell W R."/>
        </authorList>
    </citation>
    <scope>NUCLEOTIDE SEQUENCE</scope>
</reference>
<comment type="caution">
    <text evidence="2">The sequence shown here is derived from an EMBL/GenBank/DDBJ whole genome shotgun (WGS) entry which is preliminary data.</text>
</comment>
<organism evidence="2 3">
    <name type="scientific">Adineta ricciae</name>
    <name type="common">Rotifer</name>
    <dbReference type="NCBI Taxonomy" id="249248"/>
    <lineage>
        <taxon>Eukaryota</taxon>
        <taxon>Metazoa</taxon>
        <taxon>Spiralia</taxon>
        <taxon>Gnathifera</taxon>
        <taxon>Rotifera</taxon>
        <taxon>Eurotatoria</taxon>
        <taxon>Bdelloidea</taxon>
        <taxon>Adinetida</taxon>
        <taxon>Adinetidae</taxon>
        <taxon>Adineta</taxon>
    </lineage>
</organism>
<gene>
    <name evidence="2" type="ORF">EDS130_LOCUS44486</name>
</gene>
<evidence type="ECO:0008006" key="4">
    <source>
        <dbReference type="Google" id="ProtNLM"/>
    </source>
</evidence>